<sequence length="114" mass="12849">MNRLRIIRFSAFMGSRCRQIGLDAIEYAINTNPSSLGERAQSRLGNEVALAFFGPTPLWAAIIRCKTRDTGQSCRRACHTSAVWMGISAAFADYLFLRHLRAIYSMQLADKTFQ</sequence>
<organism evidence="1 2">
    <name type="scientific">Oligosphaera ethanolica</name>
    <dbReference type="NCBI Taxonomy" id="760260"/>
    <lineage>
        <taxon>Bacteria</taxon>
        <taxon>Pseudomonadati</taxon>
        <taxon>Lentisphaerota</taxon>
        <taxon>Oligosphaeria</taxon>
        <taxon>Oligosphaerales</taxon>
        <taxon>Oligosphaeraceae</taxon>
        <taxon>Oligosphaera</taxon>
    </lineage>
</organism>
<protein>
    <submittedName>
        <fullName evidence="1">Uncharacterized protein</fullName>
    </submittedName>
</protein>
<dbReference type="AlphaFoldDB" id="A0AAE3VGD5"/>
<name>A0AAE3VGD5_9BACT</name>
<dbReference type="Proteomes" id="UP001238163">
    <property type="component" value="Unassembled WGS sequence"/>
</dbReference>
<evidence type="ECO:0000313" key="2">
    <source>
        <dbReference type="Proteomes" id="UP001238163"/>
    </source>
</evidence>
<reference evidence="1" key="1">
    <citation type="submission" date="2023-07" db="EMBL/GenBank/DDBJ databases">
        <title>Genomic Encyclopedia of Type Strains, Phase IV (KMG-IV): sequencing the most valuable type-strain genomes for metagenomic binning, comparative biology and taxonomic classification.</title>
        <authorList>
            <person name="Goeker M."/>
        </authorList>
    </citation>
    <scope>NUCLEOTIDE SEQUENCE</scope>
    <source>
        <strain evidence="1">DSM 24202</strain>
    </source>
</reference>
<gene>
    <name evidence="1" type="ORF">J3R75_002089</name>
</gene>
<proteinExistence type="predicted"/>
<keyword evidence="2" id="KW-1185">Reference proteome</keyword>
<accession>A0AAE3VGD5</accession>
<comment type="caution">
    <text evidence="1">The sequence shown here is derived from an EMBL/GenBank/DDBJ whole genome shotgun (WGS) entry which is preliminary data.</text>
</comment>
<dbReference type="EMBL" id="JAUSVL010000001">
    <property type="protein sequence ID" value="MDQ0289982.1"/>
    <property type="molecule type" value="Genomic_DNA"/>
</dbReference>
<evidence type="ECO:0000313" key="1">
    <source>
        <dbReference type="EMBL" id="MDQ0289982.1"/>
    </source>
</evidence>